<dbReference type="PANTHER" id="PTHR47828">
    <property type="entry name" value="ARCHAEAL HISTONE A"/>
    <property type="match status" value="1"/>
</dbReference>
<dbReference type="GO" id="GO:0005737">
    <property type="term" value="C:cytoplasm"/>
    <property type="evidence" value="ECO:0007669"/>
    <property type="project" value="UniProtKB-SubCell"/>
</dbReference>
<dbReference type="InterPro" id="IPR003958">
    <property type="entry name" value="CBFA_NFYB_domain"/>
</dbReference>
<dbReference type="InterPro" id="IPR009072">
    <property type="entry name" value="Histone-fold"/>
</dbReference>
<dbReference type="EMBL" id="DSQD01000017">
    <property type="protein sequence ID" value="HGF86964.1"/>
    <property type="molecule type" value="Genomic_DNA"/>
</dbReference>
<evidence type="ECO:0000256" key="3">
    <source>
        <dbReference type="ARBA" id="ARBA00008264"/>
    </source>
</evidence>
<evidence type="ECO:0000313" key="9">
    <source>
        <dbReference type="EMBL" id="HGF86964.1"/>
    </source>
</evidence>
<dbReference type="GO" id="GO:0003677">
    <property type="term" value="F:DNA binding"/>
    <property type="evidence" value="ECO:0007669"/>
    <property type="project" value="UniProtKB-KW"/>
</dbReference>
<dbReference type="GO" id="GO:0005694">
    <property type="term" value="C:chromosome"/>
    <property type="evidence" value="ECO:0007669"/>
    <property type="project" value="UniProtKB-SubCell"/>
</dbReference>
<keyword evidence="5" id="KW-0963">Cytoplasm</keyword>
<keyword evidence="6" id="KW-0238">DNA-binding</keyword>
<evidence type="ECO:0000256" key="5">
    <source>
        <dbReference type="ARBA" id="ARBA00022490"/>
    </source>
</evidence>
<dbReference type="Gene3D" id="1.10.20.10">
    <property type="entry name" value="Histone, subunit A"/>
    <property type="match status" value="1"/>
</dbReference>
<dbReference type="PANTHER" id="PTHR47828:SF1">
    <property type="entry name" value="ARCHAEAL HISTONE A"/>
    <property type="match status" value="1"/>
</dbReference>
<name>A0A7C3VDL3_ARCFL</name>
<evidence type="ECO:0000259" key="7">
    <source>
        <dbReference type="Pfam" id="PF00808"/>
    </source>
</evidence>
<keyword evidence="4" id="KW-0158">Chromosome</keyword>
<evidence type="ECO:0000256" key="1">
    <source>
        <dbReference type="ARBA" id="ARBA00004286"/>
    </source>
</evidence>
<evidence type="ECO:0000256" key="2">
    <source>
        <dbReference type="ARBA" id="ARBA00004496"/>
    </source>
</evidence>
<comment type="subcellular location">
    <subcellularLocation>
        <location evidence="1">Chromosome</location>
    </subcellularLocation>
    <subcellularLocation>
        <location evidence="2">Cytoplasm</location>
    </subcellularLocation>
</comment>
<dbReference type="GO" id="GO:0046982">
    <property type="term" value="F:protein heterodimerization activity"/>
    <property type="evidence" value="ECO:0007669"/>
    <property type="project" value="InterPro"/>
</dbReference>
<organism evidence="9">
    <name type="scientific">Archaeoglobus fulgidus</name>
    <dbReference type="NCBI Taxonomy" id="2234"/>
    <lineage>
        <taxon>Archaea</taxon>
        <taxon>Methanobacteriati</taxon>
        <taxon>Methanobacteriota</taxon>
        <taxon>Archaeoglobi</taxon>
        <taxon>Archaeoglobales</taxon>
        <taxon>Archaeoglobaceae</taxon>
        <taxon>Archaeoglobus</taxon>
    </lineage>
</organism>
<dbReference type="NCBIfam" id="NF043032">
    <property type="entry name" value="archaea_histone"/>
    <property type="match status" value="1"/>
</dbReference>
<dbReference type="InterPro" id="IPR050004">
    <property type="entry name" value="HmfB-like"/>
</dbReference>
<gene>
    <name evidence="9" type="ORF">ENR21_00580</name>
    <name evidence="8" type="ORF">ENW66_07875</name>
</gene>
<protein>
    <submittedName>
        <fullName evidence="9">Histone family protein</fullName>
    </submittedName>
</protein>
<reference evidence="9" key="1">
    <citation type="journal article" date="2020" name="mSystems">
        <title>Genome- and Community-Level Interaction Insights into Carbon Utilization and Element Cycling Functions of Hydrothermarchaeota in Hydrothermal Sediment.</title>
        <authorList>
            <person name="Zhou Z."/>
            <person name="Liu Y."/>
            <person name="Xu W."/>
            <person name="Pan J."/>
            <person name="Luo Z.H."/>
            <person name="Li M."/>
        </authorList>
    </citation>
    <scope>NUCLEOTIDE SEQUENCE [LARGE SCALE GENOMIC DNA]</scope>
    <source>
        <strain evidence="9">SpSt-38</strain>
        <strain evidence="8">SpSt-87</strain>
    </source>
</reference>
<dbReference type="InterPro" id="IPR050947">
    <property type="entry name" value="Archaeal_histone_HMF"/>
</dbReference>
<dbReference type="AlphaFoldDB" id="A0A7C3VDL3"/>
<accession>A0A7C3VDL3</accession>
<dbReference type="CDD" id="cd22909">
    <property type="entry name" value="HFD_archaea_histone-like"/>
    <property type="match status" value="1"/>
</dbReference>
<evidence type="ECO:0000256" key="4">
    <source>
        <dbReference type="ARBA" id="ARBA00022454"/>
    </source>
</evidence>
<evidence type="ECO:0000256" key="6">
    <source>
        <dbReference type="ARBA" id="ARBA00023125"/>
    </source>
</evidence>
<feature type="domain" description="Transcription factor CBF/NF-Y/archaeal histone" evidence="7">
    <location>
        <begin position="7"/>
        <end position="69"/>
    </location>
</feature>
<evidence type="ECO:0000313" key="8">
    <source>
        <dbReference type="EMBL" id="HFW32846.1"/>
    </source>
</evidence>
<dbReference type="SUPFAM" id="SSF47113">
    <property type="entry name" value="Histone-fold"/>
    <property type="match status" value="1"/>
</dbReference>
<dbReference type="Pfam" id="PF00808">
    <property type="entry name" value="CBFD_NFYB_HMF"/>
    <property type="match status" value="1"/>
</dbReference>
<comment type="similarity">
    <text evidence="3">Belongs to the archaeal histone HMF family.</text>
</comment>
<comment type="caution">
    <text evidence="9">The sequence shown here is derived from an EMBL/GenBank/DDBJ whole genome shotgun (WGS) entry which is preliminary data.</text>
</comment>
<sequence length="72" mass="7883">MEVSGVELPLAPVERLLRKAGATRVSEDAKVELAKAIEDYAMQIGRKAAEIAKHAGRKTVKVDDIKLALREK</sequence>
<proteinExistence type="inferred from homology"/>
<dbReference type="EMBL" id="DTLB01000046">
    <property type="protein sequence ID" value="HFW32846.1"/>
    <property type="molecule type" value="Genomic_DNA"/>
</dbReference>